<evidence type="ECO:0000313" key="3">
    <source>
        <dbReference type="Proteomes" id="UP000801492"/>
    </source>
</evidence>
<organism evidence="2 3">
    <name type="scientific">Ignelater luminosus</name>
    <name type="common">Cucubano</name>
    <name type="synonym">Pyrophorus luminosus</name>
    <dbReference type="NCBI Taxonomy" id="2038154"/>
    <lineage>
        <taxon>Eukaryota</taxon>
        <taxon>Metazoa</taxon>
        <taxon>Ecdysozoa</taxon>
        <taxon>Arthropoda</taxon>
        <taxon>Hexapoda</taxon>
        <taxon>Insecta</taxon>
        <taxon>Pterygota</taxon>
        <taxon>Neoptera</taxon>
        <taxon>Endopterygota</taxon>
        <taxon>Coleoptera</taxon>
        <taxon>Polyphaga</taxon>
        <taxon>Elateriformia</taxon>
        <taxon>Elateroidea</taxon>
        <taxon>Elateridae</taxon>
        <taxon>Agrypninae</taxon>
        <taxon>Pyrophorini</taxon>
        <taxon>Ignelater</taxon>
    </lineage>
</organism>
<dbReference type="Gene3D" id="3.15.10.50">
    <property type="match status" value="1"/>
</dbReference>
<dbReference type="AlphaFoldDB" id="A0A8K0C914"/>
<dbReference type="Pfam" id="PF16984">
    <property type="entry name" value="Grp7_allergen"/>
    <property type="match status" value="1"/>
</dbReference>
<feature type="signal peptide" evidence="1">
    <location>
        <begin position="1"/>
        <end position="18"/>
    </location>
</feature>
<dbReference type="Proteomes" id="UP000801492">
    <property type="component" value="Unassembled WGS sequence"/>
</dbReference>
<gene>
    <name evidence="2" type="ORF">ILUMI_24531</name>
</gene>
<keyword evidence="3" id="KW-1185">Reference proteome</keyword>
<sequence>MAFLKCLFLLSFLGVVLADEPPAVHLQIDNEKLTELLKGDPKILSFLERIRSGDKLVTAEVNDFTDKLLVNINGMIKNSGLEPIPMPGFEGRFPLGRVELDDGWLEGISSLIRTGDVLLSYEFPTLRLNLQAGLGRLEFDYHYAAKLLGVGPSGRMEGKSEGSRITIILSVNLTNLQIKMDKFDLGSIGKITLRFRGSITGNIINILTGVIIPLVKPILELILERIFKGGLLSIIDLCNDVKDQQPVRELHKISSGRVEESPVFMSFLSELQKEQGDTEAMKRELDIRRYIKKLGPNKNRRKNLQYFHFIGKKILAVKIVSGKMYYWKNGLEKWFGKNDPLRQVPQTISEHYVRKKCADPDYAVVKSLGRFTSVFSENQEAELAAYLHKMEAQLFGLIINELRRLAFQLAKWNNLPHPFKDEAAGLD</sequence>
<evidence type="ECO:0000313" key="2">
    <source>
        <dbReference type="EMBL" id="KAF2881674.1"/>
    </source>
</evidence>
<dbReference type="InterPro" id="IPR020234">
    <property type="entry name" value="Mite_allergen_group-7"/>
</dbReference>
<name>A0A8K0C914_IGNLU</name>
<accession>A0A8K0C914</accession>
<proteinExistence type="predicted"/>
<keyword evidence="1" id="KW-0732">Signal</keyword>
<protein>
    <submittedName>
        <fullName evidence="2">Uncharacterized protein</fullName>
    </submittedName>
</protein>
<reference evidence="2" key="1">
    <citation type="submission" date="2019-08" db="EMBL/GenBank/DDBJ databases">
        <title>The genome of the North American firefly Photinus pyralis.</title>
        <authorList>
            <consortium name="Photinus pyralis genome working group"/>
            <person name="Fallon T.R."/>
            <person name="Sander Lower S.E."/>
            <person name="Weng J.-K."/>
        </authorList>
    </citation>
    <scope>NUCLEOTIDE SEQUENCE</scope>
    <source>
        <strain evidence="2">TRF0915ILg1</strain>
        <tissue evidence="2">Whole body</tissue>
    </source>
</reference>
<dbReference type="EMBL" id="VTPC01090711">
    <property type="protein sequence ID" value="KAF2881674.1"/>
    <property type="molecule type" value="Genomic_DNA"/>
</dbReference>
<evidence type="ECO:0000256" key="1">
    <source>
        <dbReference type="SAM" id="SignalP"/>
    </source>
</evidence>
<dbReference type="OrthoDB" id="6419576at2759"/>
<feature type="chain" id="PRO_5035431720" evidence="1">
    <location>
        <begin position="19"/>
        <end position="427"/>
    </location>
</feature>
<comment type="caution">
    <text evidence="2">The sequence shown here is derived from an EMBL/GenBank/DDBJ whole genome shotgun (WGS) entry which is preliminary data.</text>
</comment>
<dbReference type="InterPro" id="IPR038602">
    <property type="entry name" value="Mite_allergen_7_sf"/>
</dbReference>